<protein>
    <submittedName>
        <fullName evidence="2">Uncharacterized protein</fullName>
    </submittedName>
</protein>
<evidence type="ECO:0000313" key="3">
    <source>
        <dbReference type="Proteomes" id="UP000027138"/>
    </source>
</evidence>
<name>A0A067KHA0_JATCU</name>
<feature type="region of interest" description="Disordered" evidence="1">
    <location>
        <begin position="1"/>
        <end position="39"/>
    </location>
</feature>
<feature type="compositionally biased region" description="Basic residues" evidence="1">
    <location>
        <begin position="29"/>
        <end position="39"/>
    </location>
</feature>
<feature type="compositionally biased region" description="Basic residues" evidence="1">
    <location>
        <begin position="72"/>
        <end position="86"/>
    </location>
</feature>
<evidence type="ECO:0000256" key="1">
    <source>
        <dbReference type="SAM" id="MobiDB-lite"/>
    </source>
</evidence>
<proteinExistence type="predicted"/>
<evidence type="ECO:0000313" key="2">
    <source>
        <dbReference type="EMBL" id="KDP35502.1"/>
    </source>
</evidence>
<feature type="compositionally biased region" description="Basic and acidic residues" evidence="1">
    <location>
        <begin position="106"/>
        <end position="115"/>
    </location>
</feature>
<dbReference type="Proteomes" id="UP000027138">
    <property type="component" value="Unassembled WGS sequence"/>
</dbReference>
<dbReference type="AlphaFoldDB" id="A0A067KHA0"/>
<reference evidence="2 3" key="1">
    <citation type="journal article" date="2014" name="PLoS ONE">
        <title>Global Analysis of Gene Expression Profiles in Physic Nut (Jatropha curcas L.) Seedlings Exposed to Salt Stress.</title>
        <authorList>
            <person name="Zhang L."/>
            <person name="Zhang C."/>
            <person name="Wu P."/>
            <person name="Chen Y."/>
            <person name="Li M."/>
            <person name="Jiang H."/>
            <person name="Wu G."/>
        </authorList>
    </citation>
    <scope>NUCLEOTIDE SEQUENCE [LARGE SCALE GENOMIC DNA]</scope>
    <source>
        <strain evidence="3">cv. GZQX0401</strain>
        <tissue evidence="2">Young leaves</tissue>
    </source>
</reference>
<feature type="compositionally biased region" description="Basic and acidic residues" evidence="1">
    <location>
        <begin position="56"/>
        <end position="71"/>
    </location>
</feature>
<sequence>MEQRWRRQAGWSGVSMDWSGAANGGEERRRRRKKEEERRRRRLAFKALKFVTDWNEEREGSESLESPDHAKVTGKSKRAPTRGPRRSCHDRNSHNQTVSFVALNETETRQEEDRGQVAGEQGLEVG</sequence>
<gene>
    <name evidence="2" type="ORF">JCGZ_08940</name>
</gene>
<organism evidence="2 3">
    <name type="scientific">Jatropha curcas</name>
    <name type="common">Barbados nut</name>
    <dbReference type="NCBI Taxonomy" id="180498"/>
    <lineage>
        <taxon>Eukaryota</taxon>
        <taxon>Viridiplantae</taxon>
        <taxon>Streptophyta</taxon>
        <taxon>Embryophyta</taxon>
        <taxon>Tracheophyta</taxon>
        <taxon>Spermatophyta</taxon>
        <taxon>Magnoliopsida</taxon>
        <taxon>eudicotyledons</taxon>
        <taxon>Gunneridae</taxon>
        <taxon>Pentapetalae</taxon>
        <taxon>rosids</taxon>
        <taxon>fabids</taxon>
        <taxon>Malpighiales</taxon>
        <taxon>Euphorbiaceae</taxon>
        <taxon>Crotonoideae</taxon>
        <taxon>Jatropheae</taxon>
        <taxon>Jatropha</taxon>
    </lineage>
</organism>
<dbReference type="EMBL" id="KK914482">
    <property type="protein sequence ID" value="KDP35502.1"/>
    <property type="molecule type" value="Genomic_DNA"/>
</dbReference>
<keyword evidence="3" id="KW-1185">Reference proteome</keyword>
<accession>A0A067KHA0</accession>
<feature type="region of interest" description="Disordered" evidence="1">
    <location>
        <begin position="56"/>
        <end position="126"/>
    </location>
</feature>